<evidence type="ECO:0000313" key="2">
    <source>
        <dbReference type="EMBL" id="MBP2000857.1"/>
    </source>
</evidence>
<dbReference type="EMBL" id="JAGGLD010000002">
    <property type="protein sequence ID" value="MBP2000857.1"/>
    <property type="molecule type" value="Genomic_DNA"/>
</dbReference>
<evidence type="ECO:0000313" key="3">
    <source>
        <dbReference type="Proteomes" id="UP001519288"/>
    </source>
</evidence>
<dbReference type="RefSeq" id="WP_209861346.1">
    <property type="nucleotide sequence ID" value="NZ_JAGGLD010000002.1"/>
</dbReference>
<gene>
    <name evidence="2" type="ORF">J2Z69_001888</name>
</gene>
<reference evidence="2 3" key="1">
    <citation type="submission" date="2021-03" db="EMBL/GenBank/DDBJ databases">
        <title>Genomic Encyclopedia of Type Strains, Phase IV (KMG-IV): sequencing the most valuable type-strain genomes for metagenomic binning, comparative biology and taxonomic classification.</title>
        <authorList>
            <person name="Goeker M."/>
        </authorList>
    </citation>
    <scope>NUCLEOTIDE SEQUENCE [LARGE SCALE GENOMIC DNA]</scope>
    <source>
        <strain evidence="2 3">DSM 26806</strain>
    </source>
</reference>
<keyword evidence="1" id="KW-1133">Transmembrane helix</keyword>
<keyword evidence="1" id="KW-0472">Membrane</keyword>
<proteinExistence type="predicted"/>
<sequence>MSKKWRITGFCSLAVALIIIYLLIQGFKDNTKEIEKVVFSLNQPMTKLVHIETLNSNQAIAFYQWGIAPEDSFGIASLKKDVLGWHLISGSTMVSPKDYKIGLSYSDLRNEFPNYKGVLYGEILDTQIVDILVDTTSGKKYTAKIIVNNQGEKFWFLIAKGVEITGATVTARSQDGKILQQIQI</sequence>
<keyword evidence="1" id="KW-0812">Transmembrane</keyword>
<comment type="caution">
    <text evidence="2">The sequence shown here is derived from an EMBL/GenBank/DDBJ whole genome shotgun (WGS) entry which is preliminary data.</text>
</comment>
<dbReference type="Proteomes" id="UP001519288">
    <property type="component" value="Unassembled WGS sequence"/>
</dbReference>
<keyword evidence="3" id="KW-1185">Reference proteome</keyword>
<feature type="transmembrane region" description="Helical" evidence="1">
    <location>
        <begin position="7"/>
        <end position="24"/>
    </location>
</feature>
<evidence type="ECO:0008006" key="4">
    <source>
        <dbReference type="Google" id="ProtNLM"/>
    </source>
</evidence>
<accession>A0ABS4JGL3</accession>
<evidence type="ECO:0000256" key="1">
    <source>
        <dbReference type="SAM" id="Phobius"/>
    </source>
</evidence>
<organism evidence="2 3">
    <name type="scientific">Paenibacillus shirakamiensis</name>
    <dbReference type="NCBI Taxonomy" id="1265935"/>
    <lineage>
        <taxon>Bacteria</taxon>
        <taxon>Bacillati</taxon>
        <taxon>Bacillota</taxon>
        <taxon>Bacilli</taxon>
        <taxon>Bacillales</taxon>
        <taxon>Paenibacillaceae</taxon>
        <taxon>Paenibacillus</taxon>
    </lineage>
</organism>
<name>A0ABS4JGL3_9BACL</name>
<protein>
    <recommendedName>
        <fullName evidence="4">DUF4309 domain-containing protein</fullName>
    </recommendedName>
</protein>